<dbReference type="RefSeq" id="WP_140885299.1">
    <property type="nucleotide sequence ID" value="NZ_RCZP01000022.1"/>
</dbReference>
<dbReference type="GO" id="GO:0003700">
    <property type="term" value="F:DNA-binding transcription factor activity"/>
    <property type="evidence" value="ECO:0007669"/>
    <property type="project" value="InterPro"/>
</dbReference>
<name>A0A502FT62_9PROT</name>
<organism evidence="6 7">
    <name type="scientific">Muricoccus nepalensis</name>
    <dbReference type="NCBI Taxonomy" id="1854500"/>
    <lineage>
        <taxon>Bacteria</taxon>
        <taxon>Pseudomonadati</taxon>
        <taxon>Pseudomonadota</taxon>
        <taxon>Alphaproteobacteria</taxon>
        <taxon>Acetobacterales</taxon>
        <taxon>Roseomonadaceae</taxon>
        <taxon>Muricoccus</taxon>
    </lineage>
</organism>
<keyword evidence="4" id="KW-0804">Transcription</keyword>
<gene>
    <name evidence="6" type="ORF">EAH89_18915</name>
</gene>
<keyword evidence="7" id="KW-1185">Reference proteome</keyword>
<dbReference type="InterPro" id="IPR036388">
    <property type="entry name" value="WH-like_DNA-bd_sf"/>
</dbReference>
<evidence type="ECO:0000313" key="7">
    <source>
        <dbReference type="Proteomes" id="UP000317078"/>
    </source>
</evidence>
<dbReference type="FunFam" id="1.10.10.10:FF:000001">
    <property type="entry name" value="LysR family transcriptional regulator"/>
    <property type="match status" value="1"/>
</dbReference>
<dbReference type="PANTHER" id="PTHR30579:SF7">
    <property type="entry name" value="HTH-TYPE TRANSCRIPTIONAL REGULATOR LRHA-RELATED"/>
    <property type="match status" value="1"/>
</dbReference>
<feature type="domain" description="HTH lysR-type" evidence="5">
    <location>
        <begin position="4"/>
        <end position="61"/>
    </location>
</feature>
<evidence type="ECO:0000256" key="3">
    <source>
        <dbReference type="ARBA" id="ARBA00023125"/>
    </source>
</evidence>
<dbReference type="InterPro" id="IPR036390">
    <property type="entry name" value="WH_DNA-bd_sf"/>
</dbReference>
<dbReference type="EMBL" id="RCZP01000022">
    <property type="protein sequence ID" value="TPG52306.1"/>
    <property type="molecule type" value="Genomic_DNA"/>
</dbReference>
<dbReference type="PANTHER" id="PTHR30579">
    <property type="entry name" value="TRANSCRIPTIONAL REGULATOR"/>
    <property type="match status" value="1"/>
</dbReference>
<dbReference type="SUPFAM" id="SSF46785">
    <property type="entry name" value="Winged helix' DNA-binding domain"/>
    <property type="match status" value="1"/>
</dbReference>
<dbReference type="PROSITE" id="PS50931">
    <property type="entry name" value="HTH_LYSR"/>
    <property type="match status" value="1"/>
</dbReference>
<dbReference type="Pfam" id="PF03466">
    <property type="entry name" value="LysR_substrate"/>
    <property type="match status" value="1"/>
</dbReference>
<dbReference type="Gene3D" id="3.40.190.10">
    <property type="entry name" value="Periplasmic binding protein-like II"/>
    <property type="match status" value="2"/>
</dbReference>
<dbReference type="AlphaFoldDB" id="A0A502FT62"/>
<comment type="caution">
    <text evidence="6">The sequence shown here is derived from an EMBL/GenBank/DDBJ whole genome shotgun (WGS) entry which is preliminary data.</text>
</comment>
<keyword evidence="2" id="KW-0805">Transcription regulation</keyword>
<proteinExistence type="inferred from homology"/>
<dbReference type="SUPFAM" id="SSF53850">
    <property type="entry name" value="Periplasmic binding protein-like II"/>
    <property type="match status" value="1"/>
</dbReference>
<dbReference type="InterPro" id="IPR005119">
    <property type="entry name" value="LysR_subst-bd"/>
</dbReference>
<comment type="similarity">
    <text evidence="1">Belongs to the LysR transcriptional regulatory family.</text>
</comment>
<protein>
    <submittedName>
        <fullName evidence="6">LysR family transcriptional regulator</fullName>
    </submittedName>
</protein>
<dbReference type="Gene3D" id="1.10.10.10">
    <property type="entry name" value="Winged helix-like DNA-binding domain superfamily/Winged helix DNA-binding domain"/>
    <property type="match status" value="1"/>
</dbReference>
<accession>A0A502FT62</accession>
<evidence type="ECO:0000256" key="2">
    <source>
        <dbReference type="ARBA" id="ARBA00023015"/>
    </source>
</evidence>
<evidence type="ECO:0000256" key="4">
    <source>
        <dbReference type="ARBA" id="ARBA00023163"/>
    </source>
</evidence>
<evidence type="ECO:0000313" key="6">
    <source>
        <dbReference type="EMBL" id="TPG52306.1"/>
    </source>
</evidence>
<keyword evidence="3" id="KW-0238">DNA-binding</keyword>
<dbReference type="Pfam" id="PF00126">
    <property type="entry name" value="HTH_1"/>
    <property type="match status" value="1"/>
</dbReference>
<sequence length="294" mass="31843">MPQLNPEAVQAFVLVADLNSFTRAARALNTTQSAISLKISRLEKVLDRRLLERTPRLVRLTPDGQAFLVRARPLSETYRRATEAFEERSSRVSLGLSHHLVCDGLSDLLRRFGGKSRDLVLDLRVASTRTLLDSYDAGELDAVVLLRHDESRRGGQIVLTETFHWMASPDLSLSRGAPLPMILQREPCKLRAMSVSALEGTGIDWREAFLGSGVSSTAAAALAGIGIAAVASRIAPEGLVDVGARLGLPKLPQIPVVLHSSLSSPGSQTLLTRIVTAFRADVRTVKRSLPTKAA</sequence>
<dbReference type="GO" id="GO:0003677">
    <property type="term" value="F:DNA binding"/>
    <property type="evidence" value="ECO:0007669"/>
    <property type="project" value="UniProtKB-KW"/>
</dbReference>
<reference evidence="6 7" key="1">
    <citation type="journal article" date="2019" name="Environ. Microbiol.">
        <title>Species interactions and distinct microbial communities in high Arctic permafrost affected cryosols are associated with the CH4 and CO2 gas fluxes.</title>
        <authorList>
            <person name="Altshuler I."/>
            <person name="Hamel J."/>
            <person name="Turney S."/>
            <person name="Magnuson E."/>
            <person name="Levesque R."/>
            <person name="Greer C."/>
            <person name="Whyte L.G."/>
        </authorList>
    </citation>
    <scope>NUCLEOTIDE SEQUENCE [LARGE SCALE GENOMIC DNA]</scope>
    <source>
        <strain evidence="6 7">S9.3B</strain>
    </source>
</reference>
<evidence type="ECO:0000256" key="1">
    <source>
        <dbReference type="ARBA" id="ARBA00009437"/>
    </source>
</evidence>
<dbReference type="Proteomes" id="UP000317078">
    <property type="component" value="Unassembled WGS sequence"/>
</dbReference>
<dbReference type="InterPro" id="IPR050176">
    <property type="entry name" value="LTTR"/>
</dbReference>
<evidence type="ECO:0000259" key="5">
    <source>
        <dbReference type="PROSITE" id="PS50931"/>
    </source>
</evidence>
<dbReference type="PRINTS" id="PR00039">
    <property type="entry name" value="HTHLYSR"/>
</dbReference>
<dbReference type="InterPro" id="IPR000847">
    <property type="entry name" value="LysR_HTH_N"/>
</dbReference>
<dbReference type="OrthoDB" id="9789529at2"/>